<dbReference type="InterPro" id="IPR012337">
    <property type="entry name" value="RNaseH-like_sf"/>
</dbReference>
<proteinExistence type="predicted"/>
<evidence type="ECO:0000259" key="9">
    <source>
        <dbReference type="PROSITE" id="PS50878"/>
    </source>
</evidence>
<dbReference type="Gene3D" id="3.10.10.10">
    <property type="entry name" value="HIV Type 1 Reverse Transcriptase, subunit A, domain 1"/>
    <property type="match status" value="1"/>
</dbReference>
<gene>
    <name evidence="11" type="ORF">Ae201684_011277</name>
</gene>
<dbReference type="InterPro" id="IPR036397">
    <property type="entry name" value="RNaseH_sf"/>
</dbReference>
<dbReference type="EMBL" id="VJMJ01000143">
    <property type="protein sequence ID" value="KAF0731374.1"/>
    <property type="molecule type" value="Genomic_DNA"/>
</dbReference>
<dbReference type="VEuPathDB" id="FungiDB:AeMF1_013209"/>
<dbReference type="Pfam" id="PF00078">
    <property type="entry name" value="RVT_1"/>
    <property type="match status" value="1"/>
</dbReference>
<name>A0A6G0WV67_9STRA</name>
<dbReference type="InterPro" id="IPR043502">
    <property type="entry name" value="DNA/RNA_pol_sf"/>
</dbReference>
<keyword evidence="8" id="KW-0695">RNA-directed DNA polymerase</keyword>
<protein>
    <recommendedName>
        <fullName evidence="13">RNase H type-1 domain-containing protein</fullName>
    </recommendedName>
</protein>
<dbReference type="SUPFAM" id="SSF53098">
    <property type="entry name" value="Ribonuclease H-like"/>
    <property type="match status" value="1"/>
</dbReference>
<dbReference type="PANTHER" id="PTHR33064">
    <property type="entry name" value="POL PROTEIN"/>
    <property type="match status" value="1"/>
</dbReference>
<feature type="domain" description="RNase H type-1" evidence="10">
    <location>
        <begin position="413"/>
        <end position="545"/>
    </location>
</feature>
<organism evidence="11 12">
    <name type="scientific">Aphanomyces euteiches</name>
    <dbReference type="NCBI Taxonomy" id="100861"/>
    <lineage>
        <taxon>Eukaryota</taxon>
        <taxon>Sar</taxon>
        <taxon>Stramenopiles</taxon>
        <taxon>Oomycota</taxon>
        <taxon>Saprolegniomycetes</taxon>
        <taxon>Saprolegniales</taxon>
        <taxon>Verrucalvaceae</taxon>
        <taxon>Aphanomyces</taxon>
    </lineage>
</organism>
<sequence length="777" mass="87722">MLANFHAMQWFLSLDNASGFWVVRATKRARKVSAFICALGHFEWTRMAQGLKNAPMIYQRMITSALFGFVDMPPGVADEDADGEPVDMFALGFKCDLSQLPPPANRTSFADDISDGADSWEGIVELTDRILARLTYFGVSISALKSKFGKIATDFLGHVVSRRGLEARPRSLDAVLAAPFPKCLRDMQSFLGSLNFYSRFIENYSILASCLYEISDDELRLGLVSPAAVRAFADLKAAYSSTPLLRHADPEREFHVLLYTTTWAISATVCQDYDGVLHPVRFCGRTLKGGEPRYEEWAKEALALLRAVKVCYYELRNMQLVVYSRHDLLKWILADKHGKADHLPWAAILSPWTIRVEQVVELDERWALPIRLMDILHPPDASTLADMDVYKPNRAKDVQVSQRQAALPQFGPDERATVVAFDGAIKAKEKVGSYGFVIWQLPGWSVLWAENGVVADATVNLAEYNGLIAALERVLSLSVVNPVIFGDSRLVIHQVLGWMQSKQSHLQNCLDRVRALRDQATGVEFHHVKREWNGAADLLAGLALQDRAGGQVLDESILEELQRRNLLPELLHSATTAVPPMIMALQAKSTEKMAALRLDRVSKAQDRERELANIKCYLRSEVSHLTEAECRVMSKLAGQFEIGEQRALYRVEWSSKRSPEERMQWKLVIPRALVKVVLAHCHDDAQGGHAKFQRTYDDVLGSRPQVVAVRNVRYTEGTKEYEVQFHRGGPWIWEALVNIPPTELIYEFERVRLGFDRLAMMVQEELEEEEVKDDGQE</sequence>
<keyword evidence="1" id="KW-0645">Protease</keyword>
<keyword evidence="12" id="KW-1185">Reference proteome</keyword>
<dbReference type="Gene3D" id="3.30.420.10">
    <property type="entry name" value="Ribonuclease H-like superfamily/Ribonuclease H"/>
    <property type="match status" value="1"/>
</dbReference>
<dbReference type="InterPro" id="IPR002156">
    <property type="entry name" value="RNaseH_domain"/>
</dbReference>
<evidence type="ECO:0000256" key="4">
    <source>
        <dbReference type="ARBA" id="ARBA00022722"/>
    </source>
</evidence>
<evidence type="ECO:0000256" key="1">
    <source>
        <dbReference type="ARBA" id="ARBA00022670"/>
    </source>
</evidence>
<dbReference type="InterPro" id="IPR000477">
    <property type="entry name" value="RT_dom"/>
</dbReference>
<keyword evidence="4" id="KW-0540">Nuclease</keyword>
<evidence type="ECO:0000256" key="5">
    <source>
        <dbReference type="ARBA" id="ARBA00022750"/>
    </source>
</evidence>
<reference evidence="11 12" key="1">
    <citation type="submission" date="2019-07" db="EMBL/GenBank/DDBJ databases">
        <title>Genomics analysis of Aphanomyces spp. identifies a new class of oomycete effector associated with host adaptation.</title>
        <authorList>
            <person name="Gaulin E."/>
        </authorList>
    </citation>
    <scope>NUCLEOTIDE SEQUENCE [LARGE SCALE GENOMIC DNA]</scope>
    <source>
        <strain evidence="11 12">ATCC 201684</strain>
    </source>
</reference>
<dbReference type="PROSITE" id="PS50879">
    <property type="entry name" value="RNASE_H_1"/>
    <property type="match status" value="1"/>
</dbReference>
<evidence type="ECO:0008006" key="13">
    <source>
        <dbReference type="Google" id="ProtNLM"/>
    </source>
</evidence>
<keyword evidence="7" id="KW-0378">Hydrolase</keyword>
<dbReference type="InterPro" id="IPR043128">
    <property type="entry name" value="Rev_trsase/Diguanyl_cyclase"/>
</dbReference>
<dbReference type="Gene3D" id="3.30.70.270">
    <property type="match status" value="2"/>
</dbReference>
<dbReference type="GO" id="GO:0004190">
    <property type="term" value="F:aspartic-type endopeptidase activity"/>
    <property type="evidence" value="ECO:0007669"/>
    <property type="project" value="UniProtKB-KW"/>
</dbReference>
<evidence type="ECO:0000313" key="12">
    <source>
        <dbReference type="Proteomes" id="UP000481153"/>
    </source>
</evidence>
<evidence type="ECO:0000256" key="6">
    <source>
        <dbReference type="ARBA" id="ARBA00022759"/>
    </source>
</evidence>
<dbReference type="InterPro" id="IPR051320">
    <property type="entry name" value="Viral_Replic_Matur_Polypro"/>
</dbReference>
<evidence type="ECO:0000256" key="8">
    <source>
        <dbReference type="ARBA" id="ARBA00022918"/>
    </source>
</evidence>
<evidence type="ECO:0000256" key="7">
    <source>
        <dbReference type="ARBA" id="ARBA00022801"/>
    </source>
</evidence>
<dbReference type="Proteomes" id="UP000481153">
    <property type="component" value="Unassembled WGS sequence"/>
</dbReference>
<evidence type="ECO:0000313" key="11">
    <source>
        <dbReference type="EMBL" id="KAF0731374.1"/>
    </source>
</evidence>
<dbReference type="PANTHER" id="PTHR33064:SF37">
    <property type="entry name" value="RIBONUCLEASE H"/>
    <property type="match status" value="1"/>
</dbReference>
<dbReference type="GO" id="GO:0006508">
    <property type="term" value="P:proteolysis"/>
    <property type="evidence" value="ECO:0007669"/>
    <property type="project" value="UniProtKB-KW"/>
</dbReference>
<dbReference type="SUPFAM" id="SSF56672">
    <property type="entry name" value="DNA/RNA polymerases"/>
    <property type="match status" value="1"/>
</dbReference>
<dbReference type="Pfam" id="PF13456">
    <property type="entry name" value="RVT_3"/>
    <property type="match status" value="1"/>
</dbReference>
<dbReference type="AlphaFoldDB" id="A0A6G0WV67"/>
<evidence type="ECO:0000256" key="3">
    <source>
        <dbReference type="ARBA" id="ARBA00022695"/>
    </source>
</evidence>
<dbReference type="GO" id="GO:0004523">
    <property type="term" value="F:RNA-DNA hybrid ribonuclease activity"/>
    <property type="evidence" value="ECO:0007669"/>
    <property type="project" value="InterPro"/>
</dbReference>
<dbReference type="VEuPathDB" id="FungiDB:AeMF1_006531"/>
<dbReference type="PROSITE" id="PS50878">
    <property type="entry name" value="RT_POL"/>
    <property type="match status" value="1"/>
</dbReference>
<dbReference type="GO" id="GO:0003676">
    <property type="term" value="F:nucleic acid binding"/>
    <property type="evidence" value="ECO:0007669"/>
    <property type="project" value="InterPro"/>
</dbReference>
<evidence type="ECO:0000256" key="2">
    <source>
        <dbReference type="ARBA" id="ARBA00022679"/>
    </source>
</evidence>
<dbReference type="GO" id="GO:0003964">
    <property type="term" value="F:RNA-directed DNA polymerase activity"/>
    <property type="evidence" value="ECO:0007669"/>
    <property type="project" value="UniProtKB-KW"/>
</dbReference>
<keyword evidence="2" id="KW-0808">Transferase</keyword>
<accession>A0A6G0WV67</accession>
<comment type="caution">
    <text evidence="11">The sequence shown here is derived from an EMBL/GenBank/DDBJ whole genome shotgun (WGS) entry which is preliminary data.</text>
</comment>
<feature type="domain" description="Reverse transcriptase" evidence="9">
    <location>
        <begin position="1"/>
        <end position="160"/>
    </location>
</feature>
<dbReference type="Pfam" id="PF17917">
    <property type="entry name" value="RT_RNaseH"/>
    <property type="match status" value="1"/>
</dbReference>
<evidence type="ECO:0000259" key="10">
    <source>
        <dbReference type="PROSITE" id="PS50879"/>
    </source>
</evidence>
<keyword evidence="5" id="KW-0064">Aspartyl protease</keyword>
<keyword evidence="6" id="KW-0255">Endonuclease</keyword>
<keyword evidence="3" id="KW-0548">Nucleotidyltransferase</keyword>
<dbReference type="InterPro" id="IPR041373">
    <property type="entry name" value="RT_RNaseH"/>
</dbReference>